<dbReference type="EMBL" id="LAZR01057955">
    <property type="protein sequence ID" value="KKK70941.1"/>
    <property type="molecule type" value="Genomic_DNA"/>
</dbReference>
<evidence type="ECO:0000313" key="1">
    <source>
        <dbReference type="EMBL" id="KKK70941.1"/>
    </source>
</evidence>
<accession>A0A0F9AFG5</accession>
<comment type="caution">
    <text evidence="1">The sequence shown here is derived from an EMBL/GenBank/DDBJ whole genome shotgun (WGS) entry which is preliminary data.</text>
</comment>
<sequence>MMHHCICCANAKADEAELGRFKAALRTARDCLVRIHKDGASAGPIRALAWDALVLLERRHGIDPEYLCRTGQRLVFY</sequence>
<reference evidence="1" key="1">
    <citation type="journal article" date="2015" name="Nature">
        <title>Complex archaea that bridge the gap between prokaryotes and eukaryotes.</title>
        <authorList>
            <person name="Spang A."/>
            <person name="Saw J.H."/>
            <person name="Jorgensen S.L."/>
            <person name="Zaremba-Niedzwiedzka K."/>
            <person name="Martijn J."/>
            <person name="Lind A.E."/>
            <person name="van Eijk R."/>
            <person name="Schleper C."/>
            <person name="Guy L."/>
            <person name="Ettema T.J."/>
        </authorList>
    </citation>
    <scope>NUCLEOTIDE SEQUENCE</scope>
</reference>
<proteinExistence type="predicted"/>
<gene>
    <name evidence="1" type="ORF">LCGC14_2918910</name>
</gene>
<protein>
    <submittedName>
        <fullName evidence="1">Uncharacterized protein</fullName>
    </submittedName>
</protein>
<dbReference type="AlphaFoldDB" id="A0A0F9AFG5"/>
<name>A0A0F9AFG5_9ZZZZ</name>
<organism evidence="1">
    <name type="scientific">marine sediment metagenome</name>
    <dbReference type="NCBI Taxonomy" id="412755"/>
    <lineage>
        <taxon>unclassified sequences</taxon>
        <taxon>metagenomes</taxon>
        <taxon>ecological metagenomes</taxon>
    </lineage>
</organism>